<name>A0A7W1WQ49_9BACL</name>
<dbReference type="EMBL" id="JACEIQ010000004">
    <property type="protein sequence ID" value="MBA4493980.1"/>
    <property type="molecule type" value="Genomic_DNA"/>
</dbReference>
<reference evidence="2 3" key="1">
    <citation type="submission" date="2020-07" db="EMBL/GenBank/DDBJ databases">
        <authorList>
            <person name="Feng H."/>
        </authorList>
    </citation>
    <scope>NUCLEOTIDE SEQUENCE [LARGE SCALE GENOMIC DNA]</scope>
    <source>
        <strain evidence="3">s-10</strain>
    </source>
</reference>
<evidence type="ECO:0000313" key="3">
    <source>
        <dbReference type="Proteomes" id="UP000535491"/>
    </source>
</evidence>
<comment type="caution">
    <text evidence="2">The sequence shown here is derived from an EMBL/GenBank/DDBJ whole genome shotgun (WGS) entry which is preliminary data.</text>
</comment>
<evidence type="ECO:0000256" key="1">
    <source>
        <dbReference type="SAM" id="Phobius"/>
    </source>
</evidence>
<feature type="transmembrane region" description="Helical" evidence="1">
    <location>
        <begin position="33"/>
        <end position="53"/>
    </location>
</feature>
<organism evidence="2 3">
    <name type="scientific">Paenactinomyces guangxiensis</name>
    <dbReference type="NCBI Taxonomy" id="1490290"/>
    <lineage>
        <taxon>Bacteria</taxon>
        <taxon>Bacillati</taxon>
        <taxon>Bacillota</taxon>
        <taxon>Bacilli</taxon>
        <taxon>Bacillales</taxon>
        <taxon>Thermoactinomycetaceae</taxon>
        <taxon>Paenactinomyces</taxon>
    </lineage>
</organism>
<protein>
    <submittedName>
        <fullName evidence="2">Uncharacterized protein</fullName>
    </submittedName>
</protein>
<keyword evidence="1" id="KW-0812">Transmembrane</keyword>
<keyword evidence="3" id="KW-1185">Reference proteome</keyword>
<gene>
    <name evidence="2" type="ORF">H1191_06645</name>
</gene>
<accession>A0A7W1WQ49</accession>
<dbReference type="Proteomes" id="UP000535491">
    <property type="component" value="Unassembled WGS sequence"/>
</dbReference>
<dbReference type="AlphaFoldDB" id="A0A7W1WQ49"/>
<feature type="transmembrane region" description="Helical" evidence="1">
    <location>
        <begin position="9"/>
        <end position="27"/>
    </location>
</feature>
<feature type="transmembrane region" description="Helical" evidence="1">
    <location>
        <begin position="65"/>
        <end position="91"/>
    </location>
</feature>
<proteinExistence type="predicted"/>
<keyword evidence="1" id="KW-0472">Membrane</keyword>
<sequence>MTKTIYRRLIELVLLFLVCLNLVYQVVDGNVFMVMLAIWSIIIIVFILPFMALTELVTKRFSPVIRALLSLFCHIAAIALGCFALNFLGALIQEYASNQIFPQTVKDFVKLLPYAIGLWGLDEVIRFFFREPSSVIQWKSKSNGA</sequence>
<keyword evidence="1" id="KW-1133">Transmembrane helix</keyword>
<dbReference type="RefSeq" id="WP_181751212.1">
    <property type="nucleotide sequence ID" value="NZ_JACEIQ010000004.1"/>
</dbReference>
<evidence type="ECO:0000313" key="2">
    <source>
        <dbReference type="EMBL" id="MBA4493980.1"/>
    </source>
</evidence>